<evidence type="ECO:0000256" key="9">
    <source>
        <dbReference type="ARBA" id="ARBA00023136"/>
    </source>
</evidence>
<keyword evidence="7 13" id="KW-1133">Transmembrane helix</keyword>
<sequence length="165" mass="18222">MEFIENLGIDFRLLIAQIVNFLILLFVLYKFAYRPIVRLLDKRADTIAQSLDNAQAIEGKLKASQTAYEQKISEAEKNASAILNEARQSAEKLKAQLIDQAKTEVAAIVTKTQAEVASLKEQVITEAKAELGDLVVSATESVLIAKLTEANDLALVKKALHEVKR</sequence>
<evidence type="ECO:0000256" key="10">
    <source>
        <dbReference type="ARBA" id="ARBA00023310"/>
    </source>
</evidence>
<evidence type="ECO:0000256" key="13">
    <source>
        <dbReference type="HAMAP-Rule" id="MF_01398"/>
    </source>
</evidence>
<evidence type="ECO:0000313" key="17">
    <source>
        <dbReference type="Proteomes" id="UP000034290"/>
    </source>
</evidence>
<dbReference type="GO" id="GO:0012505">
    <property type="term" value="C:endomembrane system"/>
    <property type="evidence" value="ECO:0007669"/>
    <property type="project" value="UniProtKB-SubCell"/>
</dbReference>
<keyword evidence="3 13" id="KW-1003">Cell membrane</keyword>
<dbReference type="CDD" id="cd06503">
    <property type="entry name" value="ATP-synt_Fo_b"/>
    <property type="match status" value="1"/>
</dbReference>
<dbReference type="Pfam" id="PF00430">
    <property type="entry name" value="ATP-synt_B"/>
    <property type="match status" value="1"/>
</dbReference>
<comment type="function">
    <text evidence="11 13">F(1)F(0) ATP synthase produces ATP from ADP in the presence of a proton or sodium gradient. F-type ATPases consist of two structural domains, F(1) containing the extramembraneous catalytic core and F(0) containing the membrane proton channel, linked together by a central stalk and a peripheral stalk. During catalysis, ATP synthesis in the catalytic domain of F(1) is coupled via a rotary mechanism of the central stalk subunits to proton translocation.</text>
</comment>
<dbReference type="PANTHER" id="PTHR33445">
    <property type="entry name" value="ATP SYNTHASE SUBUNIT B', CHLOROPLASTIC"/>
    <property type="match status" value="1"/>
</dbReference>
<evidence type="ECO:0000256" key="3">
    <source>
        <dbReference type="ARBA" id="ARBA00022475"/>
    </source>
</evidence>
<dbReference type="EMBL" id="LCRM01000051">
    <property type="protein sequence ID" value="KKW35154.1"/>
    <property type="molecule type" value="Genomic_DNA"/>
</dbReference>
<keyword evidence="10 13" id="KW-0066">ATP synthesis</keyword>
<evidence type="ECO:0000256" key="1">
    <source>
        <dbReference type="ARBA" id="ARBA00005513"/>
    </source>
</evidence>
<dbReference type="InterPro" id="IPR002146">
    <property type="entry name" value="ATP_synth_b/b'su_bac/chlpt"/>
</dbReference>
<dbReference type="Gene3D" id="6.10.250.1580">
    <property type="match status" value="1"/>
</dbReference>
<dbReference type="InterPro" id="IPR005864">
    <property type="entry name" value="ATP_synth_F0_bsu_bac"/>
</dbReference>
<comment type="caution">
    <text evidence="16">The sequence shown here is derived from an EMBL/GenBank/DDBJ whole genome shotgun (WGS) entry which is preliminary data.</text>
</comment>
<evidence type="ECO:0000256" key="7">
    <source>
        <dbReference type="ARBA" id="ARBA00022989"/>
    </source>
</evidence>
<accession>A0A0G2AQY5</accession>
<keyword evidence="2 13" id="KW-0813">Transport</keyword>
<comment type="similarity">
    <text evidence="1 13 14">Belongs to the ATPase B chain family.</text>
</comment>
<dbReference type="GO" id="GO:0045259">
    <property type="term" value="C:proton-transporting ATP synthase complex"/>
    <property type="evidence" value="ECO:0007669"/>
    <property type="project" value="UniProtKB-KW"/>
</dbReference>
<dbReference type="GO" id="GO:0046933">
    <property type="term" value="F:proton-transporting ATP synthase activity, rotational mechanism"/>
    <property type="evidence" value="ECO:0007669"/>
    <property type="project" value="UniProtKB-UniRule"/>
</dbReference>
<feature type="transmembrane region" description="Helical" evidence="13">
    <location>
        <begin position="12"/>
        <end position="33"/>
    </location>
</feature>
<evidence type="ECO:0000256" key="15">
    <source>
        <dbReference type="SAM" id="Coils"/>
    </source>
</evidence>
<dbReference type="Proteomes" id="UP000034290">
    <property type="component" value="Unassembled WGS sequence"/>
</dbReference>
<dbReference type="GO" id="GO:0005886">
    <property type="term" value="C:plasma membrane"/>
    <property type="evidence" value="ECO:0007669"/>
    <property type="project" value="UniProtKB-SubCell"/>
</dbReference>
<feature type="coiled-coil region" evidence="15">
    <location>
        <begin position="65"/>
        <end position="103"/>
    </location>
</feature>
<dbReference type="PANTHER" id="PTHR33445:SF1">
    <property type="entry name" value="ATP SYNTHASE SUBUNIT B"/>
    <property type="match status" value="1"/>
</dbReference>
<protein>
    <recommendedName>
        <fullName evidence="13">ATP synthase subunit b</fullName>
    </recommendedName>
    <alternativeName>
        <fullName evidence="13">ATP synthase F(0) sector subunit b</fullName>
    </alternativeName>
    <alternativeName>
        <fullName evidence="13">ATPase subunit I</fullName>
    </alternativeName>
    <alternativeName>
        <fullName evidence="13">F-type ATPase subunit b</fullName>
        <shortName evidence="13">F-ATPase subunit b</shortName>
    </alternativeName>
</protein>
<keyword evidence="9 13" id="KW-0472">Membrane</keyword>
<evidence type="ECO:0000313" key="16">
    <source>
        <dbReference type="EMBL" id="KKW35154.1"/>
    </source>
</evidence>
<keyword evidence="5 13" id="KW-0812">Transmembrane</keyword>
<reference evidence="16 17" key="1">
    <citation type="journal article" date="2015" name="Nature">
        <title>rRNA introns, odd ribosomes, and small enigmatic genomes across a large radiation of phyla.</title>
        <authorList>
            <person name="Brown C.T."/>
            <person name="Hug L.A."/>
            <person name="Thomas B.C."/>
            <person name="Sharon I."/>
            <person name="Castelle C.J."/>
            <person name="Singh A."/>
            <person name="Wilkins M.J."/>
            <person name="Williams K.H."/>
            <person name="Banfield J.F."/>
        </authorList>
    </citation>
    <scope>NUCLEOTIDE SEQUENCE [LARGE SCALE GENOMIC DNA]</scope>
</reference>
<keyword evidence="4 13" id="KW-0138">CF(0)</keyword>
<gene>
    <name evidence="13" type="primary">atpF</name>
    <name evidence="16" type="ORF">UY81_C0051G0005</name>
</gene>
<evidence type="ECO:0000256" key="4">
    <source>
        <dbReference type="ARBA" id="ARBA00022547"/>
    </source>
</evidence>
<proteinExistence type="inferred from homology"/>
<keyword evidence="6 13" id="KW-0375">Hydrogen ion transport</keyword>
<comment type="function">
    <text evidence="13">Component of the F(0) channel, it forms part of the peripheral stalk, linking F(1) to F(0).</text>
</comment>
<comment type="subcellular location">
    <subcellularLocation>
        <location evidence="13">Cell membrane</location>
        <topology evidence="13">Single-pass membrane protein</topology>
    </subcellularLocation>
    <subcellularLocation>
        <location evidence="12">Endomembrane system</location>
        <topology evidence="12">Single-pass membrane protein</topology>
    </subcellularLocation>
</comment>
<dbReference type="HAMAP" id="MF_01398">
    <property type="entry name" value="ATP_synth_b_bprime"/>
    <property type="match status" value="1"/>
</dbReference>
<evidence type="ECO:0000256" key="12">
    <source>
        <dbReference type="ARBA" id="ARBA00037847"/>
    </source>
</evidence>
<dbReference type="NCBIfam" id="TIGR01144">
    <property type="entry name" value="ATP_synt_b"/>
    <property type="match status" value="1"/>
</dbReference>
<evidence type="ECO:0000256" key="8">
    <source>
        <dbReference type="ARBA" id="ARBA00023065"/>
    </source>
</evidence>
<evidence type="ECO:0000256" key="11">
    <source>
        <dbReference type="ARBA" id="ARBA00025198"/>
    </source>
</evidence>
<dbReference type="AlphaFoldDB" id="A0A0G2AQY5"/>
<dbReference type="InterPro" id="IPR050059">
    <property type="entry name" value="ATP_synthase_B_chain"/>
</dbReference>
<keyword evidence="8 13" id="KW-0406">Ion transport</keyword>
<name>A0A0G2AQY5_9BACT</name>
<evidence type="ECO:0000256" key="6">
    <source>
        <dbReference type="ARBA" id="ARBA00022781"/>
    </source>
</evidence>
<evidence type="ECO:0000256" key="14">
    <source>
        <dbReference type="RuleBase" id="RU003848"/>
    </source>
</evidence>
<keyword evidence="15" id="KW-0175">Coiled coil</keyword>
<organism evidence="16 17">
    <name type="scientific">Candidatus Giovannonibacteria bacterium GW2011_GWA2_53_7</name>
    <dbReference type="NCBI Taxonomy" id="1618650"/>
    <lineage>
        <taxon>Bacteria</taxon>
        <taxon>Candidatus Giovannoniibacteriota</taxon>
    </lineage>
</organism>
<dbReference type="GO" id="GO:0046961">
    <property type="term" value="F:proton-transporting ATPase activity, rotational mechanism"/>
    <property type="evidence" value="ECO:0007669"/>
    <property type="project" value="TreeGrafter"/>
</dbReference>
<dbReference type="PATRIC" id="fig|1618650.3.peg.494"/>
<comment type="subunit">
    <text evidence="13">F-type ATPases have 2 components, F(1) - the catalytic core - and F(0) - the membrane proton channel. F(1) has five subunits: alpha(3), beta(3), gamma(1), delta(1), epsilon(1). F(0) has three main subunits: a(1), b(2) and c(10-14). The alpha and beta chains form an alternating ring which encloses part of the gamma chain. F(1) is attached to F(0) by a central stalk formed by the gamma and epsilon chains, while a peripheral stalk is formed by the delta and b chains.</text>
</comment>
<evidence type="ECO:0000256" key="5">
    <source>
        <dbReference type="ARBA" id="ARBA00022692"/>
    </source>
</evidence>
<evidence type="ECO:0000256" key="2">
    <source>
        <dbReference type="ARBA" id="ARBA00022448"/>
    </source>
</evidence>